<dbReference type="InterPro" id="IPR036249">
    <property type="entry name" value="Thioredoxin-like_sf"/>
</dbReference>
<dbReference type="CDD" id="cd02972">
    <property type="entry name" value="DsbA_family"/>
    <property type="match status" value="1"/>
</dbReference>
<dbReference type="RefSeq" id="WP_278158618.1">
    <property type="nucleotide sequence ID" value="NZ_CP121252.1"/>
</dbReference>
<evidence type="ECO:0000259" key="3">
    <source>
        <dbReference type="Pfam" id="PF13462"/>
    </source>
</evidence>
<evidence type="ECO:0000256" key="1">
    <source>
        <dbReference type="SAM" id="MobiDB-lite"/>
    </source>
</evidence>
<keyword evidence="2" id="KW-0812">Transmembrane</keyword>
<proteinExistence type="predicted"/>
<keyword evidence="5" id="KW-1185">Reference proteome</keyword>
<accession>A0ABY8H9B0</accession>
<organism evidence="4 5">
    <name type="scientific">Citricoccus muralis</name>
    <dbReference type="NCBI Taxonomy" id="169134"/>
    <lineage>
        <taxon>Bacteria</taxon>
        <taxon>Bacillati</taxon>
        <taxon>Actinomycetota</taxon>
        <taxon>Actinomycetes</taxon>
        <taxon>Micrococcales</taxon>
        <taxon>Micrococcaceae</taxon>
        <taxon>Citricoccus</taxon>
    </lineage>
</organism>
<dbReference type="InterPro" id="IPR012336">
    <property type="entry name" value="Thioredoxin-like_fold"/>
</dbReference>
<gene>
    <name evidence="4" type="ORF">P8192_03790</name>
</gene>
<feature type="transmembrane region" description="Helical" evidence="2">
    <location>
        <begin position="37"/>
        <end position="59"/>
    </location>
</feature>
<evidence type="ECO:0000256" key="2">
    <source>
        <dbReference type="SAM" id="Phobius"/>
    </source>
</evidence>
<feature type="compositionally biased region" description="Basic and acidic residues" evidence="1">
    <location>
        <begin position="8"/>
        <end position="31"/>
    </location>
</feature>
<keyword evidence="2" id="KW-1133">Transmembrane helix</keyword>
<protein>
    <submittedName>
        <fullName evidence="4">Thioredoxin domain-containing protein</fullName>
    </submittedName>
</protein>
<dbReference type="EMBL" id="CP121252">
    <property type="protein sequence ID" value="WFP17248.1"/>
    <property type="molecule type" value="Genomic_DNA"/>
</dbReference>
<feature type="domain" description="Thioredoxin-like fold" evidence="3">
    <location>
        <begin position="127"/>
        <end position="269"/>
    </location>
</feature>
<keyword evidence="2" id="KW-0472">Membrane</keyword>
<dbReference type="Pfam" id="PF13462">
    <property type="entry name" value="Thioredoxin_4"/>
    <property type="match status" value="1"/>
</dbReference>
<sequence>MASNNRPSKKERQESARDKARQMAEQQRQREKRNQMITIWSIVGVVVVVVAVVVGFIWMNSSRSIPTTGPAPAVATEQGGVVLTSTTEIADGADVGEVDVESVGEANVGDGQPSELEGAEASAEGEPVNVIVYADPNCVHCADFEQTNGEQLNQWLDAGDITLEYRLVNFLDSPGTENYSSRAANAAICVAEESPESYNDYIAQIFAAYDGQGMSNDELKEMASGLGVDISSCVDGNTYRPFVDWTSDLALADGVAGTPSVWVQGKNWAVDGADQGFAEWTQSIIDEHQGA</sequence>
<reference evidence="4 5" key="1">
    <citation type="submission" date="2023-04" db="EMBL/GenBank/DDBJ databases">
        <title>Funneling lignin-derived compounds into biodiesel using alkali-halophilic Citricoccus sp. P2.</title>
        <authorList>
            <person name="Luo C.-B."/>
        </authorList>
    </citation>
    <scope>NUCLEOTIDE SEQUENCE [LARGE SCALE GENOMIC DNA]</scope>
    <source>
        <strain evidence="4 5">P2</strain>
    </source>
</reference>
<evidence type="ECO:0000313" key="4">
    <source>
        <dbReference type="EMBL" id="WFP17248.1"/>
    </source>
</evidence>
<dbReference type="Gene3D" id="3.40.30.10">
    <property type="entry name" value="Glutaredoxin"/>
    <property type="match status" value="1"/>
</dbReference>
<name>A0ABY8H9B0_9MICC</name>
<feature type="region of interest" description="Disordered" evidence="1">
    <location>
        <begin position="1"/>
        <end position="31"/>
    </location>
</feature>
<evidence type="ECO:0000313" key="5">
    <source>
        <dbReference type="Proteomes" id="UP001219037"/>
    </source>
</evidence>
<dbReference type="SUPFAM" id="SSF52833">
    <property type="entry name" value="Thioredoxin-like"/>
    <property type="match status" value="1"/>
</dbReference>
<dbReference type="Proteomes" id="UP001219037">
    <property type="component" value="Chromosome"/>
</dbReference>